<feature type="compositionally biased region" description="Acidic residues" evidence="1">
    <location>
        <begin position="251"/>
        <end position="262"/>
    </location>
</feature>
<accession>A0AAD6NEC1</accession>
<gene>
    <name evidence="2" type="ORF">N7460_003166</name>
</gene>
<feature type="compositionally biased region" description="Basic and acidic residues" evidence="1">
    <location>
        <begin position="46"/>
        <end position="56"/>
    </location>
</feature>
<sequence>MPKRAKPRSTDVSLNYLNNVNAEPKRRRTVNEPSIYDFPTSPEQSQDTRKARDARLSEPATRFRNLRNRQKGVDPSQQTATLRSPSNEEQESPNDVQSVADDNQSENIDESTGSHGTQNGTENIGEHQADDSDEGQPTSPVPAIHSSIEDLFLPKGAQEEGQEPGIGGFVSINGLRRGSSRNSRSRPHASDLFPAKLPEMAGAQNDGDENISPASVDGYSHANHGSSESVEFDISEEIVKERPNSDKNSVGEDEEEDDPDEENPIHHPVNLFSDEAEPEAQDGPDEDASEEFHSPIPARYSASQSLVEVQVPIRTNGSWRDGTRRSQAGTNKSLSSQNGYRNQVPETPAQPRRRRRDHATRKDDAADRPTASSRRNESPNRRPCPVPVEDHEVRLGIFSWLNDTVKESGFKEDWQIICRPRRVLKLRADFFMKDRFTGPSKLIQRLRDLYKIMAREPYAANSSMTDQCRLIANSIFNEGQLVLIEEALEYENEETGGHLINQFEAYIVPDLIKLLIVAFKTYKTVGDDAKPHLRIALDLLWAICHRISSIQDVDDRIGPYVQATSHEVLSHIKVVKDALNDGRLHEGLNLANRVPRRYKHFELTEVQSNITCDPWTGSEKQALLEGLNEFNDDEDTLVDLKCDMRYGPVLERRTLKDLQAKAQRLGL</sequence>
<feature type="compositionally biased region" description="Polar residues" evidence="1">
    <location>
        <begin position="110"/>
        <end position="122"/>
    </location>
</feature>
<evidence type="ECO:0000256" key="1">
    <source>
        <dbReference type="SAM" id="MobiDB-lite"/>
    </source>
</evidence>
<organism evidence="2 3">
    <name type="scientific">Penicillium canescens</name>
    <dbReference type="NCBI Taxonomy" id="5083"/>
    <lineage>
        <taxon>Eukaryota</taxon>
        <taxon>Fungi</taxon>
        <taxon>Dikarya</taxon>
        <taxon>Ascomycota</taxon>
        <taxon>Pezizomycotina</taxon>
        <taxon>Eurotiomycetes</taxon>
        <taxon>Eurotiomycetidae</taxon>
        <taxon>Eurotiales</taxon>
        <taxon>Aspergillaceae</taxon>
        <taxon>Penicillium</taxon>
    </lineage>
</organism>
<reference evidence="2" key="2">
    <citation type="submission" date="2023-01" db="EMBL/GenBank/DDBJ databases">
        <authorList>
            <person name="Petersen C."/>
        </authorList>
    </citation>
    <scope>NUCLEOTIDE SEQUENCE</scope>
    <source>
        <strain evidence="2">IBT 15450</strain>
    </source>
</reference>
<evidence type="ECO:0000313" key="2">
    <source>
        <dbReference type="EMBL" id="KAJ6052632.1"/>
    </source>
</evidence>
<feature type="compositionally biased region" description="Acidic residues" evidence="1">
    <location>
        <begin position="274"/>
        <end position="289"/>
    </location>
</feature>
<comment type="caution">
    <text evidence="2">The sequence shown here is derived from an EMBL/GenBank/DDBJ whole genome shotgun (WGS) entry which is preliminary data.</text>
</comment>
<protein>
    <submittedName>
        <fullName evidence="2">Uncharacterized protein</fullName>
    </submittedName>
</protein>
<feature type="region of interest" description="Disordered" evidence="1">
    <location>
        <begin position="1"/>
        <end position="387"/>
    </location>
</feature>
<dbReference type="Proteomes" id="UP001219568">
    <property type="component" value="Unassembled WGS sequence"/>
</dbReference>
<proteinExistence type="predicted"/>
<dbReference type="EMBL" id="JAQJZL010000002">
    <property type="protein sequence ID" value="KAJ6052632.1"/>
    <property type="molecule type" value="Genomic_DNA"/>
</dbReference>
<reference evidence="2" key="1">
    <citation type="journal article" date="2023" name="IMA Fungus">
        <title>Comparative genomic study of the Penicillium genus elucidates a diverse pangenome and 15 lateral gene transfer events.</title>
        <authorList>
            <person name="Petersen C."/>
            <person name="Sorensen T."/>
            <person name="Nielsen M.R."/>
            <person name="Sondergaard T.E."/>
            <person name="Sorensen J.L."/>
            <person name="Fitzpatrick D.A."/>
            <person name="Frisvad J.C."/>
            <person name="Nielsen K.L."/>
        </authorList>
    </citation>
    <scope>NUCLEOTIDE SEQUENCE</scope>
    <source>
        <strain evidence="2">IBT 15450</strain>
    </source>
</reference>
<feature type="compositionally biased region" description="Polar residues" evidence="1">
    <location>
        <begin position="75"/>
        <end position="102"/>
    </location>
</feature>
<name>A0AAD6NEC1_PENCN</name>
<feature type="compositionally biased region" description="Low complexity" evidence="1">
    <location>
        <begin position="171"/>
        <end position="182"/>
    </location>
</feature>
<feature type="compositionally biased region" description="Polar residues" evidence="1">
    <location>
        <begin position="10"/>
        <end position="21"/>
    </location>
</feature>
<feature type="compositionally biased region" description="Polar residues" evidence="1">
    <location>
        <begin position="325"/>
        <end position="345"/>
    </location>
</feature>
<keyword evidence="3" id="KW-1185">Reference proteome</keyword>
<feature type="compositionally biased region" description="Polar residues" evidence="1">
    <location>
        <begin position="301"/>
        <end position="318"/>
    </location>
</feature>
<dbReference type="AlphaFoldDB" id="A0AAD6NEC1"/>
<evidence type="ECO:0000313" key="3">
    <source>
        <dbReference type="Proteomes" id="UP001219568"/>
    </source>
</evidence>